<dbReference type="KEGG" id="egu:105039226"/>
<dbReference type="OrthoDB" id="737323at2759"/>
<name>A0A6I9QQE4_ELAGV</name>
<keyword evidence="1" id="KW-0472">Membrane</keyword>
<keyword evidence="1" id="KW-0812">Transmembrane</keyword>
<feature type="transmembrane region" description="Helical" evidence="1">
    <location>
        <begin position="273"/>
        <end position="295"/>
    </location>
</feature>
<feature type="transmembrane region" description="Helical" evidence="1">
    <location>
        <begin position="177"/>
        <end position="199"/>
    </location>
</feature>
<reference evidence="3" key="1">
    <citation type="submission" date="2025-08" db="UniProtKB">
        <authorList>
            <consortium name="RefSeq"/>
        </authorList>
    </citation>
    <scope>IDENTIFICATION</scope>
</reference>
<keyword evidence="2" id="KW-1185">Reference proteome</keyword>
<feature type="transmembrane region" description="Helical" evidence="1">
    <location>
        <begin position="235"/>
        <end position="253"/>
    </location>
</feature>
<organism evidence="2 3">
    <name type="scientific">Elaeis guineensis var. tenera</name>
    <name type="common">Oil palm</name>
    <dbReference type="NCBI Taxonomy" id="51953"/>
    <lineage>
        <taxon>Eukaryota</taxon>
        <taxon>Viridiplantae</taxon>
        <taxon>Streptophyta</taxon>
        <taxon>Embryophyta</taxon>
        <taxon>Tracheophyta</taxon>
        <taxon>Spermatophyta</taxon>
        <taxon>Magnoliopsida</taxon>
        <taxon>Liliopsida</taxon>
        <taxon>Arecaceae</taxon>
        <taxon>Arecoideae</taxon>
        <taxon>Cocoseae</taxon>
        <taxon>Elaeidinae</taxon>
        <taxon>Elaeis</taxon>
    </lineage>
</organism>
<dbReference type="Proteomes" id="UP000504607">
    <property type="component" value="Chromosome 2"/>
</dbReference>
<gene>
    <name evidence="3" type="primary">LOC105039226</name>
</gene>
<protein>
    <submittedName>
        <fullName evidence="3">Uncharacterized protein LOC105039226</fullName>
    </submittedName>
</protein>
<accession>A0A6I9QQE4</accession>
<proteinExistence type="predicted"/>
<keyword evidence="1" id="KW-1133">Transmembrane helix</keyword>
<dbReference type="PANTHER" id="PTHR34483">
    <property type="entry name" value="OS09G0129800 PROTEIN"/>
    <property type="match status" value="1"/>
</dbReference>
<dbReference type="RefSeq" id="XP_010913608.1">
    <property type="nucleotide sequence ID" value="XM_010915306.3"/>
</dbReference>
<evidence type="ECO:0000313" key="2">
    <source>
        <dbReference type="Proteomes" id="UP000504607"/>
    </source>
</evidence>
<feature type="transmembrane region" description="Helical" evidence="1">
    <location>
        <begin position="34"/>
        <end position="57"/>
    </location>
</feature>
<feature type="transmembrane region" description="Helical" evidence="1">
    <location>
        <begin position="100"/>
        <end position="121"/>
    </location>
</feature>
<dbReference type="InParanoid" id="A0A6I9QQE4"/>
<feature type="transmembrane region" description="Helical" evidence="1">
    <location>
        <begin position="151"/>
        <end position="170"/>
    </location>
</feature>
<sequence length="329" mass="35698">MGYTPIAMANPPKPISTCKIVREALTLPTKNVRLILPILLISIFSSFLLFLGNYLAIQPLLADLVSKFAFLGIYKPQSPEFSNLLAAIQKDFKELAADEFIVLIVAFFIQSLLQITTIHALTTTYSGELLTLEELLSKVKRGLKGPMITQVYAALLNLGYLLIVLTLAFAPLFMLNVSIAFVILDLFLLLLALLFSIYLATVLPLSAVVSVAVEGCYGVDAIGRAMKLIKGKKKQAILISLLYYLLVGATYAVQRMVVASSPLSTATQVVAGFVNVALLTALTLFALSAFVVFYYECNESHGEETIALAGDFVYGSLSTTDAHVAKELP</sequence>
<dbReference type="PANTHER" id="PTHR34483:SF7">
    <property type="entry name" value="TRANSMEMBRANE PROTEIN"/>
    <property type="match status" value="1"/>
</dbReference>
<dbReference type="GeneID" id="105039226"/>
<evidence type="ECO:0000313" key="3">
    <source>
        <dbReference type="RefSeq" id="XP_010913608.1"/>
    </source>
</evidence>
<evidence type="ECO:0000256" key="1">
    <source>
        <dbReference type="SAM" id="Phobius"/>
    </source>
</evidence>
<dbReference type="AlphaFoldDB" id="A0A6I9QQE4"/>